<evidence type="ECO:0000259" key="1">
    <source>
        <dbReference type="Pfam" id="PF13643"/>
    </source>
</evidence>
<keyword evidence="3" id="KW-1185">Reference proteome</keyword>
<comment type="caution">
    <text evidence="2">The sequence shown here is derived from an EMBL/GenBank/DDBJ whole genome shotgun (WGS) entry which is preliminary data.</text>
</comment>
<dbReference type="EMBL" id="JMQM01000001">
    <property type="protein sequence ID" value="KFB10504.1"/>
    <property type="molecule type" value="Genomic_DNA"/>
</dbReference>
<proteinExistence type="predicted"/>
<feature type="domain" description="DUF4145" evidence="1">
    <location>
        <begin position="108"/>
        <end position="188"/>
    </location>
</feature>
<reference evidence="2 3" key="1">
    <citation type="submission" date="2014-05" db="EMBL/GenBank/DDBJ databases">
        <title>Draft Genome Sequence of Nitratireductor basaltis Strain UMTGB225, A Marine Bacterium Isolated from Green Barrel Tunicate.</title>
        <authorList>
            <person name="Gan H.Y."/>
        </authorList>
    </citation>
    <scope>NUCLEOTIDE SEQUENCE [LARGE SCALE GENOMIC DNA]</scope>
    <source>
        <strain evidence="2 3">UMTGB225</strain>
    </source>
</reference>
<gene>
    <name evidence="2" type="ORF">EL18_01539</name>
</gene>
<dbReference type="Pfam" id="PF13643">
    <property type="entry name" value="DUF4145"/>
    <property type="match status" value="1"/>
</dbReference>
<name>A0A084UC18_9HYPH</name>
<dbReference type="AlphaFoldDB" id="A0A084UC18"/>
<evidence type="ECO:0000313" key="2">
    <source>
        <dbReference type="EMBL" id="KFB10504.1"/>
    </source>
</evidence>
<organism evidence="2 3">
    <name type="scientific">Nitratireductor basaltis</name>
    <dbReference type="NCBI Taxonomy" id="472175"/>
    <lineage>
        <taxon>Bacteria</taxon>
        <taxon>Pseudomonadati</taxon>
        <taxon>Pseudomonadota</taxon>
        <taxon>Alphaproteobacteria</taxon>
        <taxon>Hyphomicrobiales</taxon>
        <taxon>Phyllobacteriaceae</taxon>
        <taxon>Nitratireductor</taxon>
    </lineage>
</organism>
<accession>A0A084UC18</accession>
<dbReference type="Proteomes" id="UP000053675">
    <property type="component" value="Unassembled WGS sequence"/>
</dbReference>
<evidence type="ECO:0000313" key="3">
    <source>
        <dbReference type="Proteomes" id="UP000053675"/>
    </source>
</evidence>
<sequence>MMVAFAVASSTNKGTIPGEKLLRVGRCPHCSVASPNLNLLWHDTWQRVNESRWASFRCATCGGVVTTLMRYNGSTLELHKLWPDTKSAHEDIPDPARTFLQQAYETLHAPDAAAVMAGSAVDAMLKVHGYVEGSLYKRIDEALKDNVLTSGMAQWAHTVRLGSNRPRHADEKKPHVSPDEAKHSVDFAEALGNFLFVLTARIDRGIKAAEEAEGTD</sequence>
<protein>
    <recommendedName>
        <fullName evidence="1">DUF4145 domain-containing protein</fullName>
    </recommendedName>
</protein>
<dbReference type="InterPro" id="IPR025285">
    <property type="entry name" value="DUF4145"/>
</dbReference>
<dbReference type="eggNOG" id="ENOG5032T9F">
    <property type="taxonomic scope" value="Bacteria"/>
</dbReference>